<evidence type="ECO:0000256" key="17">
    <source>
        <dbReference type="ARBA" id="ARBA00047951"/>
    </source>
</evidence>
<feature type="domain" description="Protein kinase" evidence="22">
    <location>
        <begin position="445"/>
        <end position="718"/>
    </location>
</feature>
<evidence type="ECO:0000256" key="8">
    <source>
        <dbReference type="ARBA" id="ARBA00022737"/>
    </source>
</evidence>
<dbReference type="PANTHER" id="PTHR27005">
    <property type="entry name" value="WALL-ASSOCIATED RECEPTOR KINASE-LIKE 21"/>
    <property type="match status" value="1"/>
</dbReference>
<keyword evidence="3 19" id="KW-0245">EGF-like domain</keyword>
<dbReference type="CDD" id="cd14066">
    <property type="entry name" value="STKc_IRAK"/>
    <property type="match status" value="1"/>
</dbReference>
<organism evidence="24 25">
    <name type="scientific">Gossypium darwinii</name>
    <name type="common">Darwin's cotton</name>
    <name type="synonym">Gossypium barbadense var. darwinii</name>
    <dbReference type="NCBI Taxonomy" id="34276"/>
    <lineage>
        <taxon>Eukaryota</taxon>
        <taxon>Viridiplantae</taxon>
        <taxon>Streptophyta</taxon>
        <taxon>Embryophyta</taxon>
        <taxon>Tracheophyta</taxon>
        <taxon>Spermatophyta</taxon>
        <taxon>Magnoliopsida</taxon>
        <taxon>eudicotyledons</taxon>
        <taxon>Gunneridae</taxon>
        <taxon>Pentapetalae</taxon>
        <taxon>rosids</taxon>
        <taxon>malvids</taxon>
        <taxon>Malvales</taxon>
        <taxon>Malvaceae</taxon>
        <taxon>Malvoideae</taxon>
        <taxon>Gossypium</taxon>
    </lineage>
</organism>
<dbReference type="PANTHER" id="PTHR27005:SF515">
    <property type="entry name" value="WALL-ASSOCIATED RECEPTOR KINASE-LIKE 10-RELATED"/>
    <property type="match status" value="1"/>
</dbReference>
<dbReference type="GO" id="GO:0005524">
    <property type="term" value="F:ATP binding"/>
    <property type="evidence" value="ECO:0007669"/>
    <property type="project" value="UniProtKB-KW"/>
</dbReference>
<keyword evidence="14" id="KW-1015">Disulfide bond</keyword>
<keyword evidence="6 20" id="KW-0812">Transmembrane</keyword>
<dbReference type="InterPro" id="IPR001881">
    <property type="entry name" value="EGF-like_Ca-bd_dom"/>
</dbReference>
<evidence type="ECO:0000256" key="2">
    <source>
        <dbReference type="ARBA" id="ARBA00022527"/>
    </source>
</evidence>
<feature type="domain" description="EGF-like" evidence="23">
    <location>
        <begin position="312"/>
        <end position="346"/>
    </location>
</feature>
<dbReference type="InterPro" id="IPR045274">
    <property type="entry name" value="WAK-like"/>
</dbReference>
<sequence>MPREWGGKTGAVMGFGCMFRELAVFAVLVTIMATSVAAQAKPGCQSNCGNISIPYPFGTANGCNISSHFFIRCNTTLNPPKAFLGYGDLEVLDISLDGSLRVSYSYLIGHDCYNSSGRSLYPQLLFSFSEYFTISHTRNKFTAIGCDTIAYIEAFFEPDSSNSISKKNFSTGCLTFCGDAGDVINGSCSGIGCCQTAIPRGLNWFYFNFSSPRNHSHVLSFNPCSYGFLVEDGAYKFHASDLWDTNFGKNVYPVILDWTIGNQTCEQAKMDPKSYACKQNSDCTVPENGPGYLCKCNPGFQGNPYLSYGCRDINECETQKPCYEFGTCHNTPGSYNCSCPEGFEGDGRKNGTGCHPIFKPQDRESFLILVVTLGIGLSTGLLFLTAGVWWFCKILQKRKYIKLKQKLFERNGGLLLQKKMSSNEGGLDKAKLFSSKELEIATDQYNENRILGCGGQGVVYKGMLSDGRIVAVKKSKTVNEGYLEQFINEIFILSQIDHRNIVKLLGCCLETEVPLLVYEFIPNGTLSHLIHDQNEEYPRSWDIRLRIAAEVASAISYLHSSASIPIYHRDIKSSNILLDEKFRAKVSDFGTSRSISIDQTHLTTQVLGTFGYLDPEYFQSNQFTEKSDVYSFGVVIVELLTGKKAVSTFGSQEKRGLVSYFMSSMEENHLLDIVDAEIGKDDQKDEVVAVAEIAKRCLNLDGRYRPTMKEVAMELERLRSRQGDSIPIDQLKQAEVVVRKSTESWDFTSFSTEHYPNCSMTSTSESDVHPLMLESSLVQDL</sequence>
<evidence type="ECO:0000256" key="5">
    <source>
        <dbReference type="ARBA" id="ARBA00022679"/>
    </source>
</evidence>
<dbReference type="Pfam" id="PF00069">
    <property type="entry name" value="Pkinase"/>
    <property type="match status" value="1"/>
</dbReference>
<evidence type="ECO:0000256" key="15">
    <source>
        <dbReference type="ARBA" id="ARBA00023180"/>
    </source>
</evidence>
<dbReference type="InterPro" id="IPR018097">
    <property type="entry name" value="EGF_Ca-bd_CS"/>
</dbReference>
<dbReference type="FunFam" id="2.10.25.10:FF:000628">
    <property type="entry name" value="Wall-associated receptor kinase 2"/>
    <property type="match status" value="1"/>
</dbReference>
<comment type="catalytic activity">
    <reaction evidence="16">
        <text>L-seryl-[protein] + ATP = O-phospho-L-seryl-[protein] + ADP + H(+)</text>
        <dbReference type="Rhea" id="RHEA:17989"/>
        <dbReference type="Rhea" id="RHEA-COMP:9863"/>
        <dbReference type="Rhea" id="RHEA-COMP:11604"/>
        <dbReference type="ChEBI" id="CHEBI:15378"/>
        <dbReference type="ChEBI" id="CHEBI:29999"/>
        <dbReference type="ChEBI" id="CHEBI:30616"/>
        <dbReference type="ChEBI" id="CHEBI:83421"/>
        <dbReference type="ChEBI" id="CHEBI:456216"/>
    </reaction>
</comment>
<dbReference type="InterPro" id="IPR000152">
    <property type="entry name" value="EGF-type_Asp/Asn_hydroxyl_site"/>
</dbReference>
<dbReference type="CDD" id="cd00054">
    <property type="entry name" value="EGF_CA"/>
    <property type="match status" value="1"/>
</dbReference>
<dbReference type="GO" id="GO:0005509">
    <property type="term" value="F:calcium ion binding"/>
    <property type="evidence" value="ECO:0007669"/>
    <property type="project" value="InterPro"/>
</dbReference>
<keyword evidence="5" id="KW-0808">Transferase</keyword>
<dbReference type="Gene3D" id="2.10.25.10">
    <property type="entry name" value="Laminin"/>
    <property type="match status" value="2"/>
</dbReference>
<keyword evidence="10" id="KW-0418">Kinase</keyword>
<dbReference type="GO" id="GO:0005886">
    <property type="term" value="C:plasma membrane"/>
    <property type="evidence" value="ECO:0007669"/>
    <property type="project" value="TreeGrafter"/>
</dbReference>
<dbReference type="GO" id="GO:0030247">
    <property type="term" value="F:polysaccharide binding"/>
    <property type="evidence" value="ECO:0007669"/>
    <property type="project" value="InterPro"/>
</dbReference>
<evidence type="ECO:0000256" key="12">
    <source>
        <dbReference type="ARBA" id="ARBA00022989"/>
    </source>
</evidence>
<dbReference type="PROSITE" id="PS00010">
    <property type="entry name" value="ASX_HYDROXYL"/>
    <property type="match status" value="1"/>
</dbReference>
<dbReference type="InterPro" id="IPR025287">
    <property type="entry name" value="WAK_GUB"/>
</dbReference>
<evidence type="ECO:0000256" key="13">
    <source>
        <dbReference type="ARBA" id="ARBA00023136"/>
    </source>
</evidence>
<keyword evidence="7 21" id="KW-0732">Signal</keyword>
<dbReference type="SMART" id="SM00179">
    <property type="entry name" value="EGF_CA"/>
    <property type="match status" value="1"/>
</dbReference>
<dbReference type="SUPFAM" id="SSF57196">
    <property type="entry name" value="EGF/Laminin"/>
    <property type="match status" value="1"/>
</dbReference>
<protein>
    <recommendedName>
        <fullName evidence="26">Protein kinase domain-containing protein</fullName>
    </recommendedName>
</protein>
<evidence type="ECO:0008006" key="26">
    <source>
        <dbReference type="Google" id="ProtNLM"/>
    </source>
</evidence>
<keyword evidence="13 20" id="KW-0472">Membrane</keyword>
<keyword evidence="15" id="KW-0325">Glycoprotein</keyword>
<dbReference type="FunFam" id="2.10.25.10:FF:000038">
    <property type="entry name" value="Fibrillin 2"/>
    <property type="match status" value="1"/>
</dbReference>
<dbReference type="FunFam" id="1.10.510.10:FF:000084">
    <property type="entry name" value="Wall-associated receptor kinase 2"/>
    <property type="match status" value="1"/>
</dbReference>
<evidence type="ECO:0000256" key="3">
    <source>
        <dbReference type="ARBA" id="ARBA00022536"/>
    </source>
</evidence>
<dbReference type="PROSITE" id="PS50026">
    <property type="entry name" value="EGF_3"/>
    <property type="match status" value="1"/>
</dbReference>
<dbReference type="InterPro" id="IPR011009">
    <property type="entry name" value="Kinase-like_dom_sf"/>
</dbReference>
<evidence type="ECO:0000256" key="18">
    <source>
        <dbReference type="ARBA" id="ARBA00058961"/>
    </source>
</evidence>
<keyword evidence="8" id="KW-0677">Repeat</keyword>
<evidence type="ECO:0000256" key="21">
    <source>
        <dbReference type="SAM" id="SignalP"/>
    </source>
</evidence>
<evidence type="ECO:0000256" key="9">
    <source>
        <dbReference type="ARBA" id="ARBA00022741"/>
    </source>
</evidence>
<evidence type="ECO:0000256" key="1">
    <source>
        <dbReference type="ARBA" id="ARBA00004479"/>
    </source>
</evidence>
<gene>
    <name evidence="24" type="ORF">ES288_D10G236400v1</name>
</gene>
<keyword evidence="25" id="KW-1185">Reference proteome</keyword>
<evidence type="ECO:0000256" key="14">
    <source>
        <dbReference type="ARBA" id="ARBA00023157"/>
    </source>
</evidence>
<evidence type="ECO:0000256" key="20">
    <source>
        <dbReference type="SAM" id="Phobius"/>
    </source>
</evidence>
<evidence type="ECO:0000256" key="19">
    <source>
        <dbReference type="PROSITE-ProRule" id="PRU00076"/>
    </source>
</evidence>
<evidence type="ECO:0000256" key="6">
    <source>
        <dbReference type="ARBA" id="ARBA00022692"/>
    </source>
</evidence>
<evidence type="ECO:0000256" key="4">
    <source>
        <dbReference type="ARBA" id="ARBA00022553"/>
    </source>
</evidence>
<dbReference type="GO" id="GO:0004674">
    <property type="term" value="F:protein serine/threonine kinase activity"/>
    <property type="evidence" value="ECO:0007669"/>
    <property type="project" value="UniProtKB-KW"/>
</dbReference>
<evidence type="ECO:0000256" key="11">
    <source>
        <dbReference type="ARBA" id="ARBA00022840"/>
    </source>
</evidence>
<dbReference type="Pfam" id="PF13947">
    <property type="entry name" value="GUB_WAK_bind"/>
    <property type="match status" value="1"/>
</dbReference>
<dbReference type="FunFam" id="3.30.200.20:FF:000043">
    <property type="entry name" value="Wall-associated receptor kinase 2"/>
    <property type="match status" value="1"/>
</dbReference>
<dbReference type="InterPro" id="IPR008271">
    <property type="entry name" value="Ser/Thr_kinase_AS"/>
</dbReference>
<evidence type="ECO:0000256" key="10">
    <source>
        <dbReference type="ARBA" id="ARBA00022777"/>
    </source>
</evidence>
<keyword evidence="12 20" id="KW-1133">Transmembrane helix</keyword>
<dbReference type="Gene3D" id="1.10.510.10">
    <property type="entry name" value="Transferase(Phosphotransferase) domain 1"/>
    <property type="match status" value="1"/>
</dbReference>
<reference evidence="24 25" key="1">
    <citation type="submission" date="2019-06" db="EMBL/GenBank/DDBJ databases">
        <title>WGS assembly of Gossypium darwinii.</title>
        <authorList>
            <person name="Chen Z.J."/>
            <person name="Sreedasyam A."/>
            <person name="Ando A."/>
            <person name="Song Q."/>
            <person name="De L."/>
            <person name="Hulse-Kemp A."/>
            <person name="Ding M."/>
            <person name="Ye W."/>
            <person name="Kirkbride R."/>
            <person name="Jenkins J."/>
            <person name="Plott C."/>
            <person name="Lovell J."/>
            <person name="Lin Y.-M."/>
            <person name="Vaughn R."/>
            <person name="Liu B."/>
            <person name="Li W."/>
            <person name="Simpson S."/>
            <person name="Scheffler B."/>
            <person name="Saski C."/>
            <person name="Grover C."/>
            <person name="Hu G."/>
            <person name="Conover J."/>
            <person name="Carlson J."/>
            <person name="Shu S."/>
            <person name="Boston L."/>
            <person name="Williams M."/>
            <person name="Peterson D."/>
            <person name="Mcgee K."/>
            <person name="Jones D."/>
            <person name="Wendel J."/>
            <person name="Stelly D."/>
            <person name="Grimwood J."/>
            <person name="Schmutz J."/>
        </authorList>
    </citation>
    <scope>NUCLEOTIDE SEQUENCE [LARGE SCALE GENOMIC DNA]</scope>
    <source>
        <strain evidence="24">1808015.09</strain>
    </source>
</reference>
<keyword evidence="2" id="KW-0723">Serine/threonine-protein kinase</keyword>
<dbReference type="InterPro" id="IPR049883">
    <property type="entry name" value="NOTCH1_EGF-like"/>
</dbReference>
<dbReference type="InterPro" id="IPR000742">
    <property type="entry name" value="EGF"/>
</dbReference>
<comment type="function">
    <text evidence="18">Serine/threonine-protein kinase that may function as a signaling receptor of extracellular matrix component. Binding to pectin may have significance in the control of cell expansion, morphogenesis and development.</text>
</comment>
<dbReference type="SUPFAM" id="SSF56112">
    <property type="entry name" value="Protein kinase-like (PK-like)"/>
    <property type="match status" value="1"/>
</dbReference>
<dbReference type="Pfam" id="PF07645">
    <property type="entry name" value="EGF_CA"/>
    <property type="match status" value="1"/>
</dbReference>
<evidence type="ECO:0000259" key="22">
    <source>
        <dbReference type="PROSITE" id="PS50011"/>
    </source>
</evidence>
<dbReference type="GO" id="GO:0007166">
    <property type="term" value="P:cell surface receptor signaling pathway"/>
    <property type="evidence" value="ECO:0007669"/>
    <property type="project" value="InterPro"/>
</dbReference>
<evidence type="ECO:0000259" key="23">
    <source>
        <dbReference type="PROSITE" id="PS50026"/>
    </source>
</evidence>
<evidence type="ECO:0000256" key="16">
    <source>
        <dbReference type="ARBA" id="ARBA00047558"/>
    </source>
</evidence>
<dbReference type="PROSITE" id="PS50011">
    <property type="entry name" value="PROTEIN_KINASE_DOM"/>
    <property type="match status" value="1"/>
</dbReference>
<accession>A0A5D2B3L1</accession>
<dbReference type="SMART" id="SM00181">
    <property type="entry name" value="EGF"/>
    <property type="match status" value="2"/>
</dbReference>
<comment type="caution">
    <text evidence="19">Lacks conserved residue(s) required for the propagation of feature annotation.</text>
</comment>
<dbReference type="PROSITE" id="PS00108">
    <property type="entry name" value="PROTEIN_KINASE_ST"/>
    <property type="match status" value="1"/>
</dbReference>
<feature type="transmembrane region" description="Helical" evidence="20">
    <location>
        <begin position="366"/>
        <end position="392"/>
    </location>
</feature>
<dbReference type="SMART" id="SM00220">
    <property type="entry name" value="S_TKc"/>
    <property type="match status" value="1"/>
</dbReference>
<dbReference type="EMBL" id="CM017710">
    <property type="protein sequence ID" value="TYG51180.1"/>
    <property type="molecule type" value="Genomic_DNA"/>
</dbReference>
<evidence type="ECO:0000256" key="7">
    <source>
        <dbReference type="ARBA" id="ARBA00022729"/>
    </source>
</evidence>
<dbReference type="AlphaFoldDB" id="A0A5D2B3L1"/>
<comment type="subcellular location">
    <subcellularLocation>
        <location evidence="1">Membrane</location>
        <topology evidence="1">Single-pass type I membrane protein</topology>
    </subcellularLocation>
</comment>
<keyword evidence="4" id="KW-0597">Phosphoprotein</keyword>
<dbReference type="PROSITE" id="PS01187">
    <property type="entry name" value="EGF_CA"/>
    <property type="match status" value="1"/>
</dbReference>
<evidence type="ECO:0000313" key="25">
    <source>
        <dbReference type="Proteomes" id="UP000323506"/>
    </source>
</evidence>
<evidence type="ECO:0000313" key="24">
    <source>
        <dbReference type="EMBL" id="TYG51180.1"/>
    </source>
</evidence>
<keyword evidence="11" id="KW-0067">ATP-binding</keyword>
<feature type="chain" id="PRO_5023043663" description="Protein kinase domain-containing protein" evidence="21">
    <location>
        <begin position="39"/>
        <end position="781"/>
    </location>
</feature>
<comment type="catalytic activity">
    <reaction evidence="17">
        <text>L-threonyl-[protein] + ATP = O-phospho-L-threonyl-[protein] + ADP + H(+)</text>
        <dbReference type="Rhea" id="RHEA:46608"/>
        <dbReference type="Rhea" id="RHEA-COMP:11060"/>
        <dbReference type="Rhea" id="RHEA-COMP:11605"/>
        <dbReference type="ChEBI" id="CHEBI:15378"/>
        <dbReference type="ChEBI" id="CHEBI:30013"/>
        <dbReference type="ChEBI" id="CHEBI:30616"/>
        <dbReference type="ChEBI" id="CHEBI:61977"/>
        <dbReference type="ChEBI" id="CHEBI:456216"/>
    </reaction>
</comment>
<feature type="signal peptide" evidence="21">
    <location>
        <begin position="1"/>
        <end position="38"/>
    </location>
</feature>
<keyword evidence="9" id="KW-0547">Nucleotide-binding</keyword>
<dbReference type="InterPro" id="IPR000719">
    <property type="entry name" value="Prot_kinase_dom"/>
</dbReference>
<dbReference type="Proteomes" id="UP000323506">
    <property type="component" value="Chromosome D10"/>
</dbReference>
<proteinExistence type="predicted"/>
<name>A0A5D2B3L1_GOSDA</name>
<dbReference type="Gene3D" id="3.30.200.20">
    <property type="entry name" value="Phosphorylase Kinase, domain 1"/>
    <property type="match status" value="1"/>
</dbReference>